<protein>
    <submittedName>
        <fullName evidence="4">dTDP-4-dehydrorhamnose 3,5-epimerase</fullName>
    </submittedName>
</protein>
<dbReference type="InterPro" id="IPR014710">
    <property type="entry name" value="RmlC-like_jellyroll"/>
</dbReference>
<feature type="site" description="Participates in a stacking interaction with the thymidine ring of dTDP-4-oxo-6-deoxyglucose" evidence="3">
    <location>
        <position position="139"/>
    </location>
</feature>
<dbReference type="Gene3D" id="2.60.120.10">
    <property type="entry name" value="Jelly Rolls"/>
    <property type="match status" value="1"/>
</dbReference>
<dbReference type="SUPFAM" id="SSF51182">
    <property type="entry name" value="RmlC-like cupins"/>
    <property type="match status" value="1"/>
</dbReference>
<dbReference type="CDD" id="cd00438">
    <property type="entry name" value="cupin_RmlC"/>
    <property type="match status" value="1"/>
</dbReference>
<dbReference type="EMBL" id="FMDN01000012">
    <property type="protein sequence ID" value="SCG58656.1"/>
    <property type="molecule type" value="Genomic_DNA"/>
</dbReference>
<dbReference type="GO" id="GO:0000271">
    <property type="term" value="P:polysaccharide biosynthetic process"/>
    <property type="evidence" value="ECO:0007669"/>
    <property type="project" value="TreeGrafter"/>
</dbReference>
<evidence type="ECO:0000256" key="2">
    <source>
        <dbReference type="PIRSR" id="PIRSR600888-1"/>
    </source>
</evidence>
<dbReference type="PANTHER" id="PTHR21047:SF2">
    <property type="entry name" value="THYMIDINE DIPHOSPHO-4-KETO-RHAMNOSE 3,5-EPIMERASE"/>
    <property type="match status" value="1"/>
</dbReference>
<name>A0A1C5ILK0_9ACTN</name>
<dbReference type="STRING" id="47864.GA0070560_11291"/>
<evidence type="ECO:0000313" key="4">
    <source>
        <dbReference type="EMBL" id="SCG58656.1"/>
    </source>
</evidence>
<keyword evidence="5" id="KW-1185">Reference proteome</keyword>
<reference evidence="5" key="1">
    <citation type="submission" date="2016-06" db="EMBL/GenBank/DDBJ databases">
        <authorList>
            <person name="Varghese N."/>
        </authorList>
    </citation>
    <scope>NUCLEOTIDE SEQUENCE [LARGE SCALE GENOMIC DNA]</scope>
    <source>
        <strain evidence="5">DSM 43171</strain>
    </source>
</reference>
<dbReference type="InterPro" id="IPR011051">
    <property type="entry name" value="RmlC_Cupin_sf"/>
</dbReference>
<organism evidence="4 5">
    <name type="scientific">Micromonospora halophytica</name>
    <dbReference type="NCBI Taxonomy" id="47864"/>
    <lineage>
        <taxon>Bacteria</taxon>
        <taxon>Bacillati</taxon>
        <taxon>Actinomycetota</taxon>
        <taxon>Actinomycetes</taxon>
        <taxon>Micromonosporales</taxon>
        <taxon>Micromonosporaceae</taxon>
        <taxon>Micromonospora</taxon>
    </lineage>
</organism>
<comment type="similarity">
    <text evidence="1">Belongs to the dTDP-4-dehydrorhamnose 3,5-epimerase family.</text>
</comment>
<feature type="active site" description="Proton donor" evidence="2">
    <location>
        <position position="133"/>
    </location>
</feature>
<sequence>MKARELAVEGAFEFSTTGYADERGMFTTPLDEAAFLEAVGRPLFPVVQACVSRSRRGVFRGVHYTAAPPGRAKYVWCAHGRCQDYVIDLRVGSPTFGRYEVVTLTGDCSRALYLPIGVGHAFFACDDDTVMSYLLSGGYVPEREHALDPFDPDLALPLPGGSDLVLSDRDRAAPTLGAAVRLGLLPVYADCVRAERDVPA</sequence>
<dbReference type="OrthoDB" id="9800680at2"/>
<feature type="active site" description="Proton acceptor" evidence="2">
    <location>
        <position position="63"/>
    </location>
</feature>
<dbReference type="GO" id="GO:0019305">
    <property type="term" value="P:dTDP-rhamnose biosynthetic process"/>
    <property type="evidence" value="ECO:0007669"/>
    <property type="project" value="TreeGrafter"/>
</dbReference>
<dbReference type="InterPro" id="IPR000888">
    <property type="entry name" value="RmlC-like"/>
</dbReference>
<dbReference type="PANTHER" id="PTHR21047">
    <property type="entry name" value="DTDP-6-DEOXY-D-GLUCOSE-3,5 EPIMERASE"/>
    <property type="match status" value="1"/>
</dbReference>
<dbReference type="GO" id="GO:0008830">
    <property type="term" value="F:dTDP-4-dehydrorhamnose 3,5-epimerase activity"/>
    <property type="evidence" value="ECO:0007669"/>
    <property type="project" value="InterPro"/>
</dbReference>
<dbReference type="GO" id="GO:0005829">
    <property type="term" value="C:cytosol"/>
    <property type="evidence" value="ECO:0007669"/>
    <property type="project" value="TreeGrafter"/>
</dbReference>
<dbReference type="Pfam" id="PF00908">
    <property type="entry name" value="dTDP_sugar_isom"/>
    <property type="match status" value="1"/>
</dbReference>
<evidence type="ECO:0000256" key="3">
    <source>
        <dbReference type="PIRSR" id="PIRSR600888-3"/>
    </source>
</evidence>
<dbReference type="RefSeq" id="WP_091298466.1">
    <property type="nucleotide sequence ID" value="NZ_FMDN01000012.1"/>
</dbReference>
<accession>A0A1C5ILK0</accession>
<dbReference type="AlphaFoldDB" id="A0A1C5ILK0"/>
<dbReference type="Proteomes" id="UP000199408">
    <property type="component" value="Unassembled WGS sequence"/>
</dbReference>
<evidence type="ECO:0000256" key="1">
    <source>
        <dbReference type="ARBA" id="ARBA00010154"/>
    </source>
</evidence>
<proteinExistence type="inferred from homology"/>
<gene>
    <name evidence="4" type="ORF">GA0070560_11291</name>
</gene>
<evidence type="ECO:0000313" key="5">
    <source>
        <dbReference type="Proteomes" id="UP000199408"/>
    </source>
</evidence>